<dbReference type="Proteomes" id="UP000555552">
    <property type="component" value="Unassembled WGS sequence"/>
</dbReference>
<dbReference type="PANTHER" id="PTHR30146:SF153">
    <property type="entry name" value="LACTOSE OPERON REPRESSOR"/>
    <property type="match status" value="1"/>
</dbReference>
<proteinExistence type="predicted"/>
<dbReference type="SMART" id="SM00354">
    <property type="entry name" value="HTH_LACI"/>
    <property type="match status" value="1"/>
</dbReference>
<evidence type="ECO:0000256" key="1">
    <source>
        <dbReference type="ARBA" id="ARBA00023015"/>
    </source>
</evidence>
<evidence type="ECO:0000256" key="2">
    <source>
        <dbReference type="ARBA" id="ARBA00023125"/>
    </source>
</evidence>
<dbReference type="SUPFAM" id="SSF53822">
    <property type="entry name" value="Periplasmic binding protein-like I"/>
    <property type="match status" value="1"/>
</dbReference>
<dbReference type="CDD" id="cd01574">
    <property type="entry name" value="PBP1_LacI"/>
    <property type="match status" value="1"/>
</dbReference>
<dbReference type="Pfam" id="PF00356">
    <property type="entry name" value="LacI"/>
    <property type="match status" value="1"/>
</dbReference>
<dbReference type="Gene3D" id="1.10.260.40">
    <property type="entry name" value="lambda repressor-like DNA-binding domains"/>
    <property type="match status" value="1"/>
</dbReference>
<name>A0A849BH76_9ACTN</name>
<organism evidence="5 6">
    <name type="scientific">Pseudokineococcus marinus</name>
    <dbReference type="NCBI Taxonomy" id="351215"/>
    <lineage>
        <taxon>Bacteria</taxon>
        <taxon>Bacillati</taxon>
        <taxon>Actinomycetota</taxon>
        <taxon>Actinomycetes</taxon>
        <taxon>Kineosporiales</taxon>
        <taxon>Kineosporiaceae</taxon>
        <taxon>Pseudokineococcus</taxon>
    </lineage>
</organism>
<keyword evidence="3" id="KW-0804">Transcription</keyword>
<keyword evidence="6" id="KW-1185">Reference proteome</keyword>
<dbReference type="PROSITE" id="PS50932">
    <property type="entry name" value="HTH_LACI_2"/>
    <property type="match status" value="1"/>
</dbReference>
<dbReference type="GO" id="GO:0003700">
    <property type="term" value="F:DNA-binding transcription factor activity"/>
    <property type="evidence" value="ECO:0007669"/>
    <property type="project" value="TreeGrafter"/>
</dbReference>
<keyword evidence="1" id="KW-0805">Transcription regulation</keyword>
<dbReference type="Pfam" id="PF13377">
    <property type="entry name" value="Peripla_BP_3"/>
    <property type="match status" value="1"/>
</dbReference>
<dbReference type="SUPFAM" id="SSF47413">
    <property type="entry name" value="lambda repressor-like DNA-binding domains"/>
    <property type="match status" value="1"/>
</dbReference>
<dbReference type="AlphaFoldDB" id="A0A849BH76"/>
<dbReference type="InterPro" id="IPR028082">
    <property type="entry name" value="Peripla_BP_I"/>
</dbReference>
<dbReference type="PROSITE" id="PS00356">
    <property type="entry name" value="HTH_LACI_1"/>
    <property type="match status" value="1"/>
</dbReference>
<dbReference type="InterPro" id="IPR010982">
    <property type="entry name" value="Lambda_DNA-bd_dom_sf"/>
</dbReference>
<accession>A0A849BH76</accession>
<evidence type="ECO:0000313" key="5">
    <source>
        <dbReference type="EMBL" id="NNH21921.1"/>
    </source>
</evidence>
<sequence>MTDVARAAGVSQKTVSRVLNGSAHVRPEVRERVRRAVDELGYRRNAAARALVRGRTHVIGVVGLRSALYGVSQHVMGLERAAQASGYGVVVVSTATGEADEVLRGVERALELGAEGVVLVEPYFDTRALRGPLAGTPVVAAARSAHEGQRAWTVDADQVGGVEEAVEHLVDLGHRCIGHLAGPTTWRSALVRERTWRAAVEARGLAVVEPVRGDWSARSGYEATCELLAREPRGRVTALVAANDHMAVGAMRALAEAGLSVPDDVSLVGFDDVPEAAYLPVPLTTVRQDLALVGERAVASLVELVEGHGRADAGDEPRLDVVPVELRVRSSTGPAPRAAGGGRPPT</sequence>
<protein>
    <submittedName>
        <fullName evidence="5">Substrate-binding domain-containing protein</fullName>
    </submittedName>
</protein>
<dbReference type="GO" id="GO:0000976">
    <property type="term" value="F:transcription cis-regulatory region binding"/>
    <property type="evidence" value="ECO:0007669"/>
    <property type="project" value="TreeGrafter"/>
</dbReference>
<evidence type="ECO:0000259" key="4">
    <source>
        <dbReference type="PROSITE" id="PS50932"/>
    </source>
</evidence>
<reference evidence="5 6" key="1">
    <citation type="submission" date="2020-05" db="EMBL/GenBank/DDBJ databases">
        <title>MicrobeNet Type strains.</title>
        <authorList>
            <person name="Nicholson A.C."/>
        </authorList>
    </citation>
    <scope>NUCLEOTIDE SEQUENCE [LARGE SCALE GENOMIC DNA]</scope>
    <source>
        <strain evidence="5 6">JCM 14547</strain>
    </source>
</reference>
<dbReference type="CDD" id="cd01392">
    <property type="entry name" value="HTH_LacI"/>
    <property type="match status" value="1"/>
</dbReference>
<comment type="caution">
    <text evidence="5">The sequence shown here is derived from an EMBL/GenBank/DDBJ whole genome shotgun (WGS) entry which is preliminary data.</text>
</comment>
<dbReference type="Gene3D" id="3.40.50.2300">
    <property type="match status" value="2"/>
</dbReference>
<keyword evidence="2" id="KW-0238">DNA-binding</keyword>
<dbReference type="InterPro" id="IPR046335">
    <property type="entry name" value="LacI/GalR-like_sensor"/>
</dbReference>
<dbReference type="EMBL" id="JABEMA010000012">
    <property type="protein sequence ID" value="NNH21921.1"/>
    <property type="molecule type" value="Genomic_DNA"/>
</dbReference>
<gene>
    <name evidence="5" type="ORF">HLB09_02230</name>
</gene>
<dbReference type="InterPro" id="IPR000843">
    <property type="entry name" value="HTH_LacI"/>
</dbReference>
<evidence type="ECO:0000256" key="3">
    <source>
        <dbReference type="ARBA" id="ARBA00023163"/>
    </source>
</evidence>
<dbReference type="PANTHER" id="PTHR30146">
    <property type="entry name" value="LACI-RELATED TRANSCRIPTIONAL REPRESSOR"/>
    <property type="match status" value="1"/>
</dbReference>
<feature type="domain" description="HTH lacI-type" evidence="4">
    <location>
        <begin position="1"/>
        <end position="53"/>
    </location>
</feature>
<evidence type="ECO:0000313" key="6">
    <source>
        <dbReference type="Proteomes" id="UP000555552"/>
    </source>
</evidence>